<keyword evidence="2" id="KW-1185">Reference proteome</keyword>
<evidence type="ECO:0000313" key="1">
    <source>
        <dbReference type="EMBL" id="KAI4561999.1"/>
    </source>
</evidence>
<protein>
    <submittedName>
        <fullName evidence="1">Uncharacterized protein</fullName>
    </submittedName>
</protein>
<name>A0ACB9UAF7_9CETA</name>
<dbReference type="EMBL" id="CM043046">
    <property type="protein sequence ID" value="KAI4561999.1"/>
    <property type="molecule type" value="Genomic_DNA"/>
</dbReference>
<organism evidence="1 2">
    <name type="scientific">Ovis ammon polii x Ovis aries</name>
    <dbReference type="NCBI Taxonomy" id="2918886"/>
    <lineage>
        <taxon>Eukaryota</taxon>
        <taxon>Metazoa</taxon>
        <taxon>Chordata</taxon>
        <taxon>Craniata</taxon>
        <taxon>Vertebrata</taxon>
        <taxon>Euteleostomi</taxon>
        <taxon>Mammalia</taxon>
        <taxon>Eutheria</taxon>
        <taxon>Laurasiatheria</taxon>
        <taxon>Artiodactyla</taxon>
        <taxon>Ruminantia</taxon>
        <taxon>Pecora</taxon>
        <taxon>Bovidae</taxon>
        <taxon>Caprinae</taxon>
        <taxon>Ovis</taxon>
    </lineage>
</organism>
<gene>
    <name evidence="1" type="ORF">MJG53_017053</name>
</gene>
<sequence length="122" mass="12556">MTGSPCAAQTVLKEGPSPEARRPSGTTCCVSLHVCSSLITGASELKEKEPGKLRSLGESEKPSSRLLETMRKCARLTGPTVSGVLKPQACATTESQGPSISSQVPLPSMPALAQPLGSSSHP</sequence>
<comment type="caution">
    <text evidence="1">The sequence shown here is derived from an EMBL/GenBank/DDBJ whole genome shotgun (WGS) entry which is preliminary data.</text>
</comment>
<proteinExistence type="predicted"/>
<dbReference type="Proteomes" id="UP001057279">
    <property type="component" value="Linkage Group LG21"/>
</dbReference>
<evidence type="ECO:0000313" key="2">
    <source>
        <dbReference type="Proteomes" id="UP001057279"/>
    </source>
</evidence>
<reference evidence="1" key="1">
    <citation type="submission" date="2022-03" db="EMBL/GenBank/DDBJ databases">
        <title>Genomic analyses of argali, domestic sheep and their hybrids provide insights into chromosomal evolution, heterosis and genetic basis of agronomic traits.</title>
        <authorList>
            <person name="Li M."/>
        </authorList>
    </citation>
    <scope>NUCLEOTIDE SEQUENCE</scope>
    <source>
        <strain evidence="1">F1 hybrid</strain>
    </source>
</reference>
<accession>A0ACB9UAF7</accession>